<reference evidence="1" key="1">
    <citation type="journal article" date="2015" name="Nature">
        <title>Complex archaea that bridge the gap between prokaryotes and eukaryotes.</title>
        <authorList>
            <person name="Spang A."/>
            <person name="Saw J.H."/>
            <person name="Jorgensen S.L."/>
            <person name="Zaremba-Niedzwiedzka K."/>
            <person name="Martijn J."/>
            <person name="Lind A.E."/>
            <person name="van Eijk R."/>
            <person name="Schleper C."/>
            <person name="Guy L."/>
            <person name="Ettema T.J."/>
        </authorList>
    </citation>
    <scope>NUCLEOTIDE SEQUENCE</scope>
</reference>
<accession>A0A0F9CE52</accession>
<dbReference type="AlphaFoldDB" id="A0A0F9CE52"/>
<proteinExistence type="predicted"/>
<name>A0A0F9CE52_9ZZZZ</name>
<comment type="caution">
    <text evidence="1">The sequence shown here is derived from an EMBL/GenBank/DDBJ whole genome shotgun (WGS) entry which is preliminary data.</text>
</comment>
<protein>
    <submittedName>
        <fullName evidence="1">Uncharacterized protein</fullName>
    </submittedName>
</protein>
<dbReference type="EMBL" id="LAZR01047118">
    <property type="protein sequence ID" value="KKK94971.1"/>
    <property type="molecule type" value="Genomic_DNA"/>
</dbReference>
<gene>
    <name evidence="1" type="ORF">LCGC14_2677530</name>
</gene>
<organism evidence="1">
    <name type="scientific">marine sediment metagenome</name>
    <dbReference type="NCBI Taxonomy" id="412755"/>
    <lineage>
        <taxon>unclassified sequences</taxon>
        <taxon>metagenomes</taxon>
        <taxon>ecological metagenomes</taxon>
    </lineage>
</organism>
<sequence length="75" mass="8346">MITIRYQAGDGYTESKSFDNVQAARKWAEKWVGKHPEIGLGTYAISDDGISVITAHGVSIYRLFGISPEDRRVES</sequence>
<evidence type="ECO:0000313" key="1">
    <source>
        <dbReference type="EMBL" id="KKK94971.1"/>
    </source>
</evidence>